<keyword evidence="7" id="KW-1185">Reference proteome</keyword>
<dbReference type="InterPro" id="IPR045109">
    <property type="entry name" value="LSDs-like"/>
</dbReference>
<evidence type="ECO:0000256" key="3">
    <source>
        <dbReference type="ARBA" id="ARBA00023242"/>
    </source>
</evidence>
<dbReference type="PROSITE" id="PS51184">
    <property type="entry name" value="JMJC"/>
    <property type="match status" value="1"/>
</dbReference>
<feature type="compositionally biased region" description="Polar residues" evidence="4">
    <location>
        <begin position="382"/>
        <end position="396"/>
    </location>
</feature>
<feature type="compositionally biased region" description="Polar residues" evidence="4">
    <location>
        <begin position="861"/>
        <end position="878"/>
    </location>
</feature>
<name>A0AAV4SZM2_9ARAC</name>
<feature type="compositionally biased region" description="Low complexity" evidence="4">
    <location>
        <begin position="1645"/>
        <end position="1662"/>
    </location>
</feature>
<dbReference type="GO" id="GO:0003712">
    <property type="term" value="F:transcription coregulator activity"/>
    <property type="evidence" value="ECO:0007669"/>
    <property type="project" value="TreeGrafter"/>
</dbReference>
<feature type="region of interest" description="Disordered" evidence="4">
    <location>
        <begin position="1597"/>
        <end position="1662"/>
    </location>
</feature>
<feature type="region of interest" description="Disordered" evidence="4">
    <location>
        <begin position="815"/>
        <end position="879"/>
    </location>
</feature>
<feature type="region of interest" description="Disordered" evidence="4">
    <location>
        <begin position="382"/>
        <end position="406"/>
    </location>
</feature>
<feature type="compositionally biased region" description="Polar residues" evidence="4">
    <location>
        <begin position="830"/>
        <end position="854"/>
    </location>
</feature>
<dbReference type="InterPro" id="IPR003347">
    <property type="entry name" value="JmjC_dom"/>
</dbReference>
<dbReference type="Gene3D" id="2.60.120.650">
    <property type="entry name" value="Cupin"/>
    <property type="match status" value="1"/>
</dbReference>
<evidence type="ECO:0000256" key="1">
    <source>
        <dbReference type="ARBA" id="ARBA00004123"/>
    </source>
</evidence>
<feature type="region of interest" description="Disordered" evidence="4">
    <location>
        <begin position="220"/>
        <end position="295"/>
    </location>
</feature>
<feature type="compositionally biased region" description="Polar residues" evidence="4">
    <location>
        <begin position="78"/>
        <end position="89"/>
    </location>
</feature>
<evidence type="ECO:0000256" key="2">
    <source>
        <dbReference type="ARBA" id="ARBA00022723"/>
    </source>
</evidence>
<feature type="compositionally biased region" description="Polar residues" evidence="4">
    <location>
        <begin position="1206"/>
        <end position="1220"/>
    </location>
</feature>
<evidence type="ECO:0000313" key="6">
    <source>
        <dbReference type="EMBL" id="GIY39304.1"/>
    </source>
</evidence>
<gene>
    <name evidence="6" type="primary">KDM3A</name>
    <name evidence="6" type="ORF">CDAR_402221</name>
</gene>
<feature type="compositionally biased region" description="Polar residues" evidence="4">
    <location>
        <begin position="524"/>
        <end position="541"/>
    </location>
</feature>
<dbReference type="Proteomes" id="UP001054837">
    <property type="component" value="Unassembled WGS sequence"/>
</dbReference>
<feature type="region of interest" description="Disordered" evidence="4">
    <location>
        <begin position="437"/>
        <end position="486"/>
    </location>
</feature>
<feature type="compositionally biased region" description="Low complexity" evidence="4">
    <location>
        <begin position="1064"/>
        <end position="1083"/>
    </location>
</feature>
<reference evidence="6 7" key="1">
    <citation type="submission" date="2021-06" db="EMBL/GenBank/DDBJ databases">
        <title>Caerostris darwini draft genome.</title>
        <authorList>
            <person name="Kono N."/>
            <person name="Arakawa K."/>
        </authorList>
    </citation>
    <scope>NUCLEOTIDE SEQUENCE [LARGE SCALE GENOMIC DNA]</scope>
</reference>
<organism evidence="6 7">
    <name type="scientific">Caerostris darwini</name>
    <dbReference type="NCBI Taxonomy" id="1538125"/>
    <lineage>
        <taxon>Eukaryota</taxon>
        <taxon>Metazoa</taxon>
        <taxon>Ecdysozoa</taxon>
        <taxon>Arthropoda</taxon>
        <taxon>Chelicerata</taxon>
        <taxon>Arachnida</taxon>
        <taxon>Araneae</taxon>
        <taxon>Araneomorphae</taxon>
        <taxon>Entelegynae</taxon>
        <taxon>Araneoidea</taxon>
        <taxon>Araneidae</taxon>
        <taxon>Caerostris</taxon>
    </lineage>
</organism>
<dbReference type="PANTHER" id="PTHR12549:SF38">
    <property type="entry name" value="JMJC DOMAIN-CONTAINING HISTONE DEMETHYLASE 2, ISOFORM A"/>
    <property type="match status" value="1"/>
</dbReference>
<feature type="domain" description="JmjC" evidence="5">
    <location>
        <begin position="1861"/>
        <end position="2065"/>
    </location>
</feature>
<feature type="region of interest" description="Disordered" evidence="4">
    <location>
        <begin position="1154"/>
        <end position="1275"/>
    </location>
</feature>
<dbReference type="GO" id="GO:0032454">
    <property type="term" value="F:histone H3K9 demethylase activity"/>
    <property type="evidence" value="ECO:0007669"/>
    <property type="project" value="InterPro"/>
</dbReference>
<feature type="region of interest" description="Disordered" evidence="4">
    <location>
        <begin position="516"/>
        <end position="574"/>
    </location>
</feature>
<feature type="compositionally biased region" description="Polar residues" evidence="4">
    <location>
        <begin position="555"/>
        <end position="567"/>
    </location>
</feature>
<comment type="subcellular location">
    <subcellularLocation>
        <location evidence="1">Nucleus</location>
    </subcellularLocation>
</comment>
<feature type="compositionally biased region" description="Basic residues" evidence="4">
    <location>
        <begin position="1232"/>
        <end position="1242"/>
    </location>
</feature>
<accession>A0AAV4SZM2</accession>
<evidence type="ECO:0000256" key="4">
    <source>
        <dbReference type="SAM" id="MobiDB-lite"/>
    </source>
</evidence>
<dbReference type="EMBL" id="BPLQ01008779">
    <property type="protein sequence ID" value="GIY39304.1"/>
    <property type="molecule type" value="Genomic_DNA"/>
</dbReference>
<feature type="region of interest" description="Disordered" evidence="4">
    <location>
        <begin position="1537"/>
        <end position="1563"/>
    </location>
</feature>
<feature type="compositionally biased region" description="Acidic residues" evidence="4">
    <location>
        <begin position="1604"/>
        <end position="1630"/>
    </location>
</feature>
<evidence type="ECO:0000259" key="5">
    <source>
        <dbReference type="PROSITE" id="PS51184"/>
    </source>
</evidence>
<sequence length="2105" mass="237041">MSHLSSSDPCKGEKSYVHSLTSRGYVNHNLERYARLHHEISRQESLSPKELEEIKRRRELEQFRALSSRSRHTEYQTRESMNPATGTSHPTAVASAAAIYHSRLAILPQQGRTTGQPSHFEAFGLPTHIPSNPLPSSGHHHSTPVHSSAYRHLLPPHALLPGQFNNTGRTPHLNLDAMWQQKMAANAWTVNQFDETRVEGNIVHDRENNMVHERERNLAHERERNMAQERERNMAQERERNMAQERERNMAHERERNMAHERERNMAHERERSIAHERERQMAHERERSLGAHERERAIVTHERDRNIIHDREREHERIERQKEERADKERRDWQEQERLEREERERVQREAVQQHFEESLRLVLQKQKALGWSTVSNNKTISKVQESSPTNNLQASPVIRNDDRLRDQEKERTQYLDSNHAHQEHERWLVMVQQQRNEQPANSSLQNFSVEPRSVRNTKSELSPMAGHVSSKSNLAPSPVGSSVSQLKNETNFSLYGYQPFQHTYITHAQLKAREETKVAGSTPPTRAPSSGHQKTNIPQKSDKDNFIERPLTPGSSHVRNQSSSKHQLKMMHPGQDRGAMIYQPLVGSGGAFKPYEYSINGSSPAPPAHQSTSSAINRIASSHYQQLQDQPQNLVKTDNKGIQEKVNVCHKYDPRDNTKSAVGTTNALPARFSPPYASSKSTSPAANSSYSYSLIQQGLVPNPMYIAATHTGNINSSTPPVSFVHSQSSSKGSIQPESPTASQQYPHASPNSGIISGSPVCRPNSVPYTLPHGRMGRSYSPVGPLSLIPGNASSGKIIAHDSHLSNRAHITIQGSSHRSPSPAHLYGTQLNSGAPNSPHQSSPRLASVSNHPSLHLSIYNPSSPFHSNSQSENLETTGIPLVKRKLVNDVTSRKRPKSIDDSLLPPQLQPQVQASCMDSNETQIITPPHLVSNVPLLAEHHLSTDSFSVKSNPSSPVVACNLSYKLEPAATPPSMPDLRNSPLNQIEPRSDLDNSLETQNYFCSLSKYKIPNKNPANTFEDSAEFLNNQASNISERTAILPNTPIDSSEEQLNNVAVLPVANSSNSTNSSNVSGSSSSSSSHPKLKKAWLQRHSENEDKKFPNDIARSIKVDPSCDLKCEYSETFLENCKPEPFVLIENSICDKYIENVKVKSNDSESDASENKPLKSESVLEDDYSSSGSDADSFSKHGKRKSKSKKGKRSKAGNSTDVNSDDQISSPKKDKKKETSIHSRKRGRKSKGRNAMLEETCKKKGTSKNVSAVMKPPEKPSVSQLKKTGEPFLQDGPCCEVAPRLPKCRECRMTAHQRSKKMPNIFCRFYAYRKLRYGKNGTISSAGFSEPSDALDEDLKLWLPPIDMRPQEKEIEISKFILTHIGDQFCDLVEMEREAQKLHVSTETTITWKRVVQGVREMCDVCEATLFNIHWVCHKCGFVVCIDCYKTRKNGLSKDESSYKDRDDYQWLLCTNKTPHEQEKLMLTQIIAGTALWDVGKALHEIRRKWNIPTYCNCGFYDNDQDSKSSSNGICKLMSAVTKCFSSDKDSSRESNGSSDYQRSNKRSVKSSVNGVIKQEDGLTGYISESGGSPLNWLADLALNSSTKTSDNLQDQDDEEKSSEDQESNADESAESDDEKNDNFSTLRELLIRPTGKMGSKSSGDSSSSQKTLTSTLDEVISCVIEQKVRKSDQKHNEKQLLHFTRRYQLTKSGRDLPPVRACMLTESSLLYPEIPHLWLGTGKILLLKDPYHSKNMQLFQEQWKRGQPVVVADVGKNLDPSLWCPESFLKEFGENKTDFLNCVCGTLIQSQPMKKFWEGFENLNKRIKDDDGQALVLKLLDWPPSEEFSDILPSRYDDLMKVLPLQQYTHREGVFNMASRLPECFVQPDLGPRMFNAYGISSSLGKGSTNLHLDVSDAVNVLAYVAASRDGKEEISSEIMKILEECGCDTLMKKRAKEKGSKPGAVWHVYNARDADKIRDFLNKVSEEQGVKLNPHHDPIHNQEWYLDEKLRTRLFMEYGVEPYTIAQCFGDAIFIPAGSPHQVINLYSCVKVSEDFVSPESVGHSFFLTQEIRNLSDSVINSEDRLQIKNIIYHAAKDALALLQSHDPEDPET</sequence>
<feature type="region of interest" description="Disordered" evidence="4">
    <location>
        <begin position="719"/>
        <end position="762"/>
    </location>
</feature>
<keyword evidence="2" id="KW-0479">Metal-binding</keyword>
<feature type="compositionally biased region" description="Polar residues" evidence="4">
    <location>
        <begin position="471"/>
        <end position="486"/>
    </location>
</feature>
<protein>
    <submittedName>
        <fullName evidence="6">Lysine-specific demethylase 3A</fullName>
    </submittedName>
</protein>
<dbReference type="PANTHER" id="PTHR12549">
    <property type="entry name" value="JMJC DOMAIN-CONTAINING HISTONE DEMETHYLATION PROTEIN"/>
    <property type="match status" value="1"/>
</dbReference>
<feature type="compositionally biased region" description="Low complexity" evidence="4">
    <location>
        <begin position="679"/>
        <end position="689"/>
    </location>
</feature>
<dbReference type="Pfam" id="PF02373">
    <property type="entry name" value="JmjC"/>
    <property type="match status" value="1"/>
</dbReference>
<comment type="caution">
    <text evidence="6">The sequence shown here is derived from an EMBL/GenBank/DDBJ whole genome shotgun (WGS) entry which is preliminary data.</text>
</comment>
<keyword evidence="3" id="KW-0539">Nucleus</keyword>
<proteinExistence type="predicted"/>
<dbReference type="GO" id="GO:0031490">
    <property type="term" value="F:chromatin DNA binding"/>
    <property type="evidence" value="ECO:0007669"/>
    <property type="project" value="TreeGrafter"/>
</dbReference>
<dbReference type="SUPFAM" id="SSF51197">
    <property type="entry name" value="Clavaminate synthase-like"/>
    <property type="match status" value="1"/>
</dbReference>
<feature type="region of interest" description="Disordered" evidence="4">
    <location>
        <begin position="316"/>
        <end position="347"/>
    </location>
</feature>
<dbReference type="GO" id="GO:0006357">
    <property type="term" value="P:regulation of transcription by RNA polymerase II"/>
    <property type="evidence" value="ECO:0007669"/>
    <property type="project" value="TreeGrafter"/>
</dbReference>
<dbReference type="GO" id="GO:0000118">
    <property type="term" value="C:histone deacetylase complex"/>
    <property type="evidence" value="ECO:0007669"/>
    <property type="project" value="TreeGrafter"/>
</dbReference>
<feature type="compositionally biased region" description="Basic and acidic residues" evidence="4">
    <location>
        <begin position="1154"/>
        <end position="1169"/>
    </location>
</feature>
<dbReference type="SMART" id="SM00558">
    <property type="entry name" value="JmjC"/>
    <property type="match status" value="1"/>
</dbReference>
<feature type="compositionally biased region" description="Basic residues" evidence="4">
    <location>
        <begin position="1190"/>
        <end position="1205"/>
    </location>
</feature>
<feature type="compositionally biased region" description="Polar residues" evidence="4">
    <location>
        <begin position="719"/>
        <end position="757"/>
    </location>
</feature>
<dbReference type="GO" id="GO:0000785">
    <property type="term" value="C:chromatin"/>
    <property type="evidence" value="ECO:0007669"/>
    <property type="project" value="TreeGrafter"/>
</dbReference>
<feature type="region of interest" description="Disordered" evidence="4">
    <location>
        <begin position="655"/>
        <end position="689"/>
    </location>
</feature>
<evidence type="ECO:0000313" key="7">
    <source>
        <dbReference type="Proteomes" id="UP001054837"/>
    </source>
</evidence>
<feature type="compositionally biased region" description="Polar residues" evidence="4">
    <location>
        <begin position="437"/>
        <end position="462"/>
    </location>
</feature>
<dbReference type="GO" id="GO:0046872">
    <property type="term" value="F:metal ion binding"/>
    <property type="evidence" value="ECO:0007669"/>
    <property type="project" value="UniProtKB-KW"/>
</dbReference>
<feature type="region of interest" description="Disordered" evidence="4">
    <location>
        <begin position="65"/>
        <end position="89"/>
    </location>
</feature>
<feature type="region of interest" description="Disordered" evidence="4">
    <location>
        <begin position="1064"/>
        <end position="1098"/>
    </location>
</feature>